<organism evidence="1">
    <name type="scientific">Culex pipiens</name>
    <name type="common">House mosquito</name>
    <dbReference type="NCBI Taxonomy" id="7175"/>
    <lineage>
        <taxon>Eukaryota</taxon>
        <taxon>Metazoa</taxon>
        <taxon>Ecdysozoa</taxon>
        <taxon>Arthropoda</taxon>
        <taxon>Hexapoda</taxon>
        <taxon>Insecta</taxon>
        <taxon>Pterygota</taxon>
        <taxon>Neoptera</taxon>
        <taxon>Endopterygota</taxon>
        <taxon>Diptera</taxon>
        <taxon>Nematocera</taxon>
        <taxon>Culicoidea</taxon>
        <taxon>Culicidae</taxon>
        <taxon>Culicinae</taxon>
        <taxon>Culicini</taxon>
        <taxon>Culex</taxon>
        <taxon>Culex</taxon>
    </lineage>
</organism>
<sequence length="155" mass="17718">MWCGLEDTTPELRNKRYSSDWWTTFADHQAVFERNIGETSLQRQYTLLLKIVLSLTCFLEQSKAKHLSDFKVDRTIDLWTKNVVLVYNLWNMSAAMRPLCERKLSNRYPRITENLIKPNICSPTTCTASVKVFAGSGGSNFVSKNGNPCALCCQK</sequence>
<reference evidence="1" key="1">
    <citation type="submission" date="2021-05" db="EMBL/GenBank/DDBJ databases">
        <authorList>
            <person name="Alioto T."/>
            <person name="Alioto T."/>
            <person name="Gomez Garrido J."/>
        </authorList>
    </citation>
    <scope>NUCLEOTIDE SEQUENCE</scope>
</reference>
<protein>
    <submittedName>
        <fullName evidence="1">(northern house mosquito) hypothetical protein</fullName>
    </submittedName>
</protein>
<dbReference type="AlphaFoldDB" id="A0A8D8BCY4"/>
<dbReference type="EMBL" id="HBUE01072148">
    <property type="protein sequence ID" value="CAG6473148.1"/>
    <property type="molecule type" value="Transcribed_RNA"/>
</dbReference>
<accession>A0A8D8BCY4</accession>
<evidence type="ECO:0000313" key="1">
    <source>
        <dbReference type="EMBL" id="CAG6473147.1"/>
    </source>
</evidence>
<dbReference type="EMBL" id="HBUE01072147">
    <property type="protein sequence ID" value="CAG6473147.1"/>
    <property type="molecule type" value="Transcribed_RNA"/>
</dbReference>
<name>A0A8D8BCY4_CULPI</name>
<proteinExistence type="predicted"/>